<name>A0A060SYM6_BLAAD</name>
<dbReference type="InterPro" id="IPR052369">
    <property type="entry name" value="UG_Glycosaminoglycan_Hydrolase"/>
</dbReference>
<dbReference type="Gene3D" id="1.50.10.10">
    <property type="match status" value="1"/>
</dbReference>
<dbReference type="GO" id="GO:0000272">
    <property type="term" value="P:polysaccharide catabolic process"/>
    <property type="evidence" value="ECO:0007669"/>
    <property type="project" value="TreeGrafter"/>
</dbReference>
<evidence type="ECO:0000256" key="1">
    <source>
        <dbReference type="ARBA" id="ARBA00022801"/>
    </source>
</evidence>
<organism evidence="3">
    <name type="scientific">Blastobotrys adeninivorans</name>
    <name type="common">Yeast</name>
    <name type="synonym">Arxula adeninivorans</name>
    <dbReference type="NCBI Taxonomy" id="409370"/>
    <lineage>
        <taxon>Eukaryota</taxon>
        <taxon>Fungi</taxon>
        <taxon>Dikarya</taxon>
        <taxon>Ascomycota</taxon>
        <taxon>Saccharomycotina</taxon>
        <taxon>Dipodascomycetes</taxon>
        <taxon>Dipodascales</taxon>
        <taxon>Trichomonascaceae</taxon>
        <taxon>Blastobotrys</taxon>
    </lineage>
</organism>
<keyword evidence="1" id="KW-0378">Hydrolase</keyword>
<protein>
    <submittedName>
        <fullName evidence="3">ARAD1A13332p</fullName>
    </submittedName>
</protein>
<evidence type="ECO:0000256" key="2">
    <source>
        <dbReference type="ARBA" id="ARBA00038358"/>
    </source>
</evidence>
<evidence type="ECO:0000313" key="3">
    <source>
        <dbReference type="EMBL" id="CDP33614.1"/>
    </source>
</evidence>
<dbReference type="GO" id="GO:0052757">
    <property type="term" value="F:chondroitin hydrolase activity"/>
    <property type="evidence" value="ECO:0007669"/>
    <property type="project" value="TreeGrafter"/>
</dbReference>
<gene>
    <name evidence="3" type="ORF">GNLVRS02_ARAD1A13332g</name>
</gene>
<dbReference type="InterPro" id="IPR010905">
    <property type="entry name" value="Glyco_hydro_88"/>
</dbReference>
<reference evidence="3" key="2">
    <citation type="submission" date="2014-06" db="EMBL/GenBank/DDBJ databases">
        <title>The complete genome of Blastobotrys (Arxula) adeninivorans LS3 - a yeast of biotechnological interest.</title>
        <authorList>
            <person name="Kunze G."/>
            <person name="Gaillardin C."/>
            <person name="Czernicka M."/>
            <person name="Durrens P."/>
            <person name="Martin T."/>
            <person name="Boer E."/>
            <person name="Gabaldon T."/>
            <person name="Cruz J."/>
            <person name="Talla E."/>
            <person name="Marck C."/>
            <person name="Goffeau A."/>
            <person name="Barbe V."/>
            <person name="Baret P."/>
            <person name="Baronian K."/>
            <person name="Beier S."/>
            <person name="Bleykasten C."/>
            <person name="Bode R."/>
            <person name="Casaregola S."/>
            <person name="Despons L."/>
            <person name="Fairhead C."/>
            <person name="Giersberg M."/>
            <person name="Gierski P."/>
            <person name="Hahnel U."/>
            <person name="Hartmann A."/>
            <person name="Jankowska D."/>
            <person name="Jubin C."/>
            <person name="Jung P."/>
            <person name="Lafontaine I."/>
            <person name="Leh-Louis V."/>
            <person name="Lemaire M."/>
            <person name="Marcet-Houben M."/>
            <person name="Mascher M."/>
            <person name="Morel G."/>
            <person name="Richard G.-F."/>
            <person name="Riechen J."/>
            <person name="Sacerdot C."/>
            <person name="Sarkar A."/>
            <person name="Savel G."/>
            <person name="Schacherer J."/>
            <person name="Sherman D."/>
            <person name="Straub M.-L."/>
            <person name="Stein N."/>
            <person name="Thierry A."/>
            <person name="Trautwein-Schult A."/>
            <person name="Westhof E."/>
            <person name="Worch S."/>
            <person name="Dujon B."/>
            <person name="Souciet J.-L."/>
            <person name="Wincker P."/>
            <person name="Scholz U."/>
            <person name="Neuveglise N."/>
        </authorList>
    </citation>
    <scope>NUCLEOTIDE SEQUENCE</scope>
    <source>
        <strain evidence="3">LS3</strain>
    </source>
</reference>
<reference evidence="3" key="1">
    <citation type="submission" date="2014-02" db="EMBL/GenBank/DDBJ databases">
        <authorList>
            <person name="Genoscope - CEA"/>
        </authorList>
    </citation>
    <scope>NUCLEOTIDE SEQUENCE</scope>
    <source>
        <strain evidence="3">LS3</strain>
    </source>
</reference>
<dbReference type="AlphaFoldDB" id="A0A060SYM6"/>
<sequence length="387" mass="44360">MTISLTEVGKTVQSVLDQKWSERIMKVAKREPPFPNGFPHITNRGEYDYVYYPLDWWTSGFFPGSVWALYERSLKSNFPFDVNLARKWSRKLEPHRKNCSTHDLGFLIMPSYQREYDLTGNEEAGRVIVDAAESLATRWCEAAQAFKSWDSTKTENYHFNNPEHDTLVIIDNMMNLDLLYSASIISGDEKYAKLATIHADTTAKYHVRDDFSTYHLVVFDTVTGIRKVCLTHQGYDHESTWSRGQAWALYGFATVYKYTGETKYLELAKKLANYFMSRTENGGVYWDFDAPRPCAWDTSAAMVACSGMLMICQLENSREYLSPALELLNQVLEDAMAPSGDVILDRACVTNYRYNKSSLTDHGLVYADYYFLEVGNRLIDLGLANRA</sequence>
<comment type="similarity">
    <text evidence="2">Belongs to the glycosyl hydrolase 88 family.</text>
</comment>
<dbReference type="EMBL" id="HG937691">
    <property type="protein sequence ID" value="CDP33614.1"/>
    <property type="molecule type" value="Genomic_DNA"/>
</dbReference>
<dbReference type="SUPFAM" id="SSF48208">
    <property type="entry name" value="Six-hairpin glycosidases"/>
    <property type="match status" value="1"/>
</dbReference>
<accession>A0A060SYM6</accession>
<dbReference type="PhylomeDB" id="A0A060SYM6"/>
<dbReference type="PANTHER" id="PTHR36845:SF1">
    <property type="entry name" value="HYDROLASE, PUTATIVE (AFU_ORTHOLOGUE AFUA_7G05090)-RELATED"/>
    <property type="match status" value="1"/>
</dbReference>
<dbReference type="Pfam" id="PF07470">
    <property type="entry name" value="Glyco_hydro_88"/>
    <property type="match status" value="1"/>
</dbReference>
<proteinExistence type="inferred from homology"/>
<dbReference type="InterPro" id="IPR012341">
    <property type="entry name" value="6hp_glycosidase-like_sf"/>
</dbReference>
<dbReference type="PANTHER" id="PTHR36845">
    <property type="entry name" value="HYDROLASE, PUTATIVE (AFU_ORTHOLOGUE AFUA_7G05090)-RELATED"/>
    <property type="match status" value="1"/>
</dbReference>
<dbReference type="InterPro" id="IPR008928">
    <property type="entry name" value="6-hairpin_glycosidase_sf"/>
</dbReference>